<organism evidence="1 2">
    <name type="scientific">Stylosanthes scabra</name>
    <dbReference type="NCBI Taxonomy" id="79078"/>
    <lineage>
        <taxon>Eukaryota</taxon>
        <taxon>Viridiplantae</taxon>
        <taxon>Streptophyta</taxon>
        <taxon>Embryophyta</taxon>
        <taxon>Tracheophyta</taxon>
        <taxon>Spermatophyta</taxon>
        <taxon>Magnoliopsida</taxon>
        <taxon>eudicotyledons</taxon>
        <taxon>Gunneridae</taxon>
        <taxon>Pentapetalae</taxon>
        <taxon>rosids</taxon>
        <taxon>fabids</taxon>
        <taxon>Fabales</taxon>
        <taxon>Fabaceae</taxon>
        <taxon>Papilionoideae</taxon>
        <taxon>50 kb inversion clade</taxon>
        <taxon>dalbergioids sensu lato</taxon>
        <taxon>Dalbergieae</taxon>
        <taxon>Pterocarpus clade</taxon>
        <taxon>Stylosanthes</taxon>
    </lineage>
</organism>
<dbReference type="Proteomes" id="UP001341840">
    <property type="component" value="Unassembled WGS sequence"/>
</dbReference>
<dbReference type="PANTHER" id="PTHR37807">
    <property type="entry name" value="OS07G0160300 PROTEIN"/>
    <property type="match status" value="1"/>
</dbReference>
<evidence type="ECO:0000313" key="1">
    <source>
        <dbReference type="EMBL" id="MED6124909.1"/>
    </source>
</evidence>
<accession>A0ABU6RLT7</accession>
<dbReference type="EMBL" id="JASCZI010030811">
    <property type="protein sequence ID" value="MED6124909.1"/>
    <property type="molecule type" value="Genomic_DNA"/>
</dbReference>
<dbReference type="SUPFAM" id="SSF52540">
    <property type="entry name" value="P-loop containing nucleoside triphosphate hydrolases"/>
    <property type="match status" value="1"/>
</dbReference>
<dbReference type="Pfam" id="PF13671">
    <property type="entry name" value="AAA_33"/>
    <property type="match status" value="1"/>
</dbReference>
<comment type="caution">
    <text evidence="1">The sequence shown here is derived from an EMBL/GenBank/DDBJ whole genome shotgun (WGS) entry which is preliminary data.</text>
</comment>
<sequence length="194" mass="21175">MGEKLQVPVIIAMKGHPGTGKSTLAHSTASALKIPLLDKDDIKDAVVSLQNAHSLPPSLLNDVSYDALWHLAATQLRLRLSVVIDSPLSRSHHLDSLRRIAAHAAAKVVVVECRPSSEDEWRRRLERRGGEGHKPATWREIEKLLEGYGGCTEYDVGDVPKMVVDTTANVAVDEMCSAVVDFVLSHACEDPNSQ</sequence>
<proteinExistence type="predicted"/>
<name>A0ABU6RLT7_9FABA</name>
<gene>
    <name evidence="1" type="ORF">PIB30_063405</name>
</gene>
<dbReference type="Gene3D" id="3.40.50.300">
    <property type="entry name" value="P-loop containing nucleotide triphosphate hydrolases"/>
    <property type="match status" value="1"/>
</dbReference>
<dbReference type="PANTHER" id="PTHR37807:SF3">
    <property type="entry name" value="OS07G0160300 PROTEIN"/>
    <property type="match status" value="1"/>
</dbReference>
<evidence type="ECO:0000313" key="2">
    <source>
        <dbReference type="Proteomes" id="UP001341840"/>
    </source>
</evidence>
<keyword evidence="2" id="KW-1185">Reference proteome</keyword>
<reference evidence="1 2" key="1">
    <citation type="journal article" date="2023" name="Plants (Basel)">
        <title>Bridging the Gap: Combining Genomics and Transcriptomics Approaches to Understand Stylosanthes scabra, an Orphan Legume from the Brazilian Caatinga.</title>
        <authorList>
            <person name="Ferreira-Neto J.R.C."/>
            <person name="da Silva M.D."/>
            <person name="Binneck E."/>
            <person name="de Melo N.F."/>
            <person name="da Silva R.H."/>
            <person name="de Melo A.L.T.M."/>
            <person name="Pandolfi V."/>
            <person name="Bustamante F.O."/>
            <person name="Brasileiro-Vidal A.C."/>
            <person name="Benko-Iseppon A.M."/>
        </authorList>
    </citation>
    <scope>NUCLEOTIDE SEQUENCE [LARGE SCALE GENOMIC DNA]</scope>
    <source>
        <tissue evidence="1">Leaves</tissue>
    </source>
</reference>
<protein>
    <submittedName>
        <fullName evidence="1">Uncharacterized protein</fullName>
    </submittedName>
</protein>
<dbReference type="InterPro" id="IPR027417">
    <property type="entry name" value="P-loop_NTPase"/>
</dbReference>